<dbReference type="Pfam" id="PF08352">
    <property type="entry name" value="oligo_HPY"/>
    <property type="match status" value="1"/>
</dbReference>
<feature type="domain" description="ABC transporter" evidence="8">
    <location>
        <begin position="11"/>
        <end position="261"/>
    </location>
</feature>
<keyword evidence="5" id="KW-0547">Nucleotide-binding</keyword>
<dbReference type="PANTHER" id="PTHR43297">
    <property type="entry name" value="OLIGOPEPTIDE TRANSPORT ATP-BINDING PROTEIN APPD"/>
    <property type="match status" value="1"/>
</dbReference>
<reference evidence="9 10" key="1">
    <citation type="submission" date="2023-11" db="EMBL/GenBank/DDBJ databases">
        <authorList>
            <person name="Bao R."/>
        </authorList>
    </citation>
    <scope>NUCLEOTIDE SEQUENCE [LARGE SCALE GENOMIC DNA]</scope>
    <source>
        <strain evidence="9 10">PJ23</strain>
    </source>
</reference>
<name>A0ABU4RIX6_9HYPH</name>
<evidence type="ECO:0000256" key="5">
    <source>
        <dbReference type="ARBA" id="ARBA00022741"/>
    </source>
</evidence>
<evidence type="ECO:0000313" key="10">
    <source>
        <dbReference type="Proteomes" id="UP001274321"/>
    </source>
</evidence>
<dbReference type="CDD" id="cd03257">
    <property type="entry name" value="ABC_NikE_OppD_transporters"/>
    <property type="match status" value="1"/>
</dbReference>
<dbReference type="InterPro" id="IPR003593">
    <property type="entry name" value="AAA+_ATPase"/>
</dbReference>
<evidence type="ECO:0000313" key="9">
    <source>
        <dbReference type="EMBL" id="MDX6804786.1"/>
    </source>
</evidence>
<dbReference type="PANTHER" id="PTHR43297:SF2">
    <property type="entry name" value="DIPEPTIDE TRANSPORT ATP-BINDING PROTEIN DPPD"/>
    <property type="match status" value="1"/>
</dbReference>
<protein>
    <submittedName>
        <fullName evidence="9">ABC transporter ATP-binding protein</fullName>
    </submittedName>
</protein>
<dbReference type="Proteomes" id="UP001274321">
    <property type="component" value="Unassembled WGS sequence"/>
</dbReference>
<comment type="similarity">
    <text evidence="2">Belongs to the ABC transporter superfamily.</text>
</comment>
<proteinExistence type="inferred from homology"/>
<comment type="subcellular location">
    <subcellularLocation>
        <location evidence="1">Cell inner membrane</location>
        <topology evidence="1">Peripheral membrane protein</topology>
    </subcellularLocation>
</comment>
<keyword evidence="10" id="KW-1185">Reference proteome</keyword>
<dbReference type="NCBIfam" id="TIGR01727">
    <property type="entry name" value="oligo_HPY"/>
    <property type="match status" value="1"/>
</dbReference>
<comment type="caution">
    <text evidence="9">The sequence shown here is derived from an EMBL/GenBank/DDBJ whole genome shotgun (WGS) entry which is preliminary data.</text>
</comment>
<organism evidence="9 10">
    <name type="scientific">Terrihabitans rhizophilus</name>
    <dbReference type="NCBI Taxonomy" id="3092662"/>
    <lineage>
        <taxon>Bacteria</taxon>
        <taxon>Pseudomonadati</taxon>
        <taxon>Pseudomonadota</taxon>
        <taxon>Alphaproteobacteria</taxon>
        <taxon>Hyphomicrobiales</taxon>
        <taxon>Terrihabitans</taxon>
    </lineage>
</organism>
<dbReference type="EMBL" id="JAXAFJ010000001">
    <property type="protein sequence ID" value="MDX6804786.1"/>
    <property type="molecule type" value="Genomic_DNA"/>
</dbReference>
<dbReference type="Gene3D" id="3.40.50.300">
    <property type="entry name" value="P-loop containing nucleotide triphosphate hydrolases"/>
    <property type="match status" value="1"/>
</dbReference>
<dbReference type="SMART" id="SM00382">
    <property type="entry name" value="AAA"/>
    <property type="match status" value="1"/>
</dbReference>
<keyword evidence="7" id="KW-0472">Membrane</keyword>
<dbReference type="SUPFAM" id="SSF52540">
    <property type="entry name" value="P-loop containing nucleoside triphosphate hydrolases"/>
    <property type="match status" value="1"/>
</dbReference>
<dbReference type="InterPro" id="IPR050388">
    <property type="entry name" value="ABC_Ni/Peptide_Import"/>
</dbReference>
<keyword evidence="4" id="KW-1003">Cell membrane</keyword>
<dbReference type="PROSITE" id="PS50893">
    <property type="entry name" value="ABC_TRANSPORTER_2"/>
    <property type="match status" value="1"/>
</dbReference>
<evidence type="ECO:0000256" key="6">
    <source>
        <dbReference type="ARBA" id="ARBA00022840"/>
    </source>
</evidence>
<evidence type="ECO:0000256" key="4">
    <source>
        <dbReference type="ARBA" id="ARBA00022475"/>
    </source>
</evidence>
<keyword evidence="6 9" id="KW-0067">ATP-binding</keyword>
<dbReference type="GO" id="GO:0005524">
    <property type="term" value="F:ATP binding"/>
    <property type="evidence" value="ECO:0007669"/>
    <property type="project" value="UniProtKB-KW"/>
</dbReference>
<keyword evidence="3" id="KW-0813">Transport</keyword>
<evidence type="ECO:0000256" key="1">
    <source>
        <dbReference type="ARBA" id="ARBA00004417"/>
    </source>
</evidence>
<dbReference type="InterPro" id="IPR003439">
    <property type="entry name" value="ABC_transporter-like_ATP-bd"/>
</dbReference>
<evidence type="ECO:0000259" key="8">
    <source>
        <dbReference type="PROSITE" id="PS50893"/>
    </source>
</evidence>
<dbReference type="InterPro" id="IPR027417">
    <property type="entry name" value="P-loop_NTPase"/>
</dbReference>
<sequence>MSDAANSAPVLEITDLDVSFPAPSGWVPVVRGIDLSVERGRVLVLLGESGSGKSVTLRAAVGLLRGEGARVSGNVRVDGRDVMAMGPRELADLRGNRVGFIFQEPMTALDPVFRIGDQIAETVMRHRGVTQEKAWARAKELFDLVQIPSAERRLRAYPSELSGGLRQRAMIAMAMSCDPALLLADEPTTALDATVQIQVLLILRRIQKDLGTSVVFVTHDLGVAAEIADDVAVMYAGRIVERGPAEQVLLAPRHPYTRALTGCVVQGSYRDNVLGELTGSPPDLSRLGAGCSFAPRCADRIDLCAEAEPHSTEAVPGHRTSCLRIAAGA</sequence>
<dbReference type="InterPro" id="IPR013563">
    <property type="entry name" value="Oligopep_ABC_C"/>
</dbReference>
<gene>
    <name evidence="9" type="ORF">SCD90_01805</name>
</gene>
<accession>A0ABU4RIX6</accession>
<dbReference type="Pfam" id="PF00005">
    <property type="entry name" value="ABC_tran"/>
    <property type="match status" value="1"/>
</dbReference>
<evidence type="ECO:0000256" key="3">
    <source>
        <dbReference type="ARBA" id="ARBA00022448"/>
    </source>
</evidence>
<evidence type="ECO:0000256" key="7">
    <source>
        <dbReference type="ARBA" id="ARBA00023136"/>
    </source>
</evidence>
<evidence type="ECO:0000256" key="2">
    <source>
        <dbReference type="ARBA" id="ARBA00005417"/>
    </source>
</evidence>
<dbReference type="RefSeq" id="WP_319842903.1">
    <property type="nucleotide sequence ID" value="NZ_JAXAFJ010000001.1"/>
</dbReference>